<protein>
    <recommendedName>
        <fullName evidence="9 10">Homogentisate 1,2-dioxygenase</fullName>
        <shortName evidence="9">HGDO</shortName>
        <ecNumber evidence="9 10">1.13.11.5</ecNumber>
    </recommendedName>
    <alternativeName>
        <fullName evidence="9">Homogentisate oxygenase</fullName>
    </alternativeName>
    <alternativeName>
        <fullName evidence="9">Homogentisic acid oxidase</fullName>
    </alternativeName>
    <alternativeName>
        <fullName evidence="9">Homogentisicase</fullName>
    </alternativeName>
</protein>
<accession>A0ABY0K666</accession>
<dbReference type="PANTHER" id="PTHR11056:SF0">
    <property type="entry name" value="HOMOGENTISATE 1,2-DIOXYGENASE"/>
    <property type="match status" value="1"/>
</dbReference>
<proteinExistence type="inferred from homology"/>
<comment type="caution">
    <text evidence="9">Lacks conserved residue(s) required for the propagation of feature annotation.</text>
</comment>
<evidence type="ECO:0000256" key="6">
    <source>
        <dbReference type="ARBA" id="ARBA00023002"/>
    </source>
</evidence>
<comment type="subunit">
    <text evidence="9">Hexamer; dimer of trimers.</text>
</comment>
<evidence type="ECO:0000313" key="13">
    <source>
        <dbReference type="EMBL" id="SCC79382.1"/>
    </source>
</evidence>
<dbReference type="PANTHER" id="PTHR11056">
    <property type="entry name" value="HOMOGENTISATE 1,2-DIOXYGENASE"/>
    <property type="match status" value="1"/>
</dbReference>
<dbReference type="NCBIfam" id="TIGR01015">
    <property type="entry name" value="hmgA"/>
    <property type="match status" value="1"/>
</dbReference>
<name>A0ABY0K666_9HYPH</name>
<evidence type="ECO:0000256" key="4">
    <source>
        <dbReference type="ARBA" id="ARBA00022878"/>
    </source>
</evidence>
<organism evidence="13 14">
    <name type="scientific">Saliniramus fredricksonii</name>
    <dbReference type="NCBI Taxonomy" id="1653334"/>
    <lineage>
        <taxon>Bacteria</taxon>
        <taxon>Pseudomonadati</taxon>
        <taxon>Pseudomonadota</taxon>
        <taxon>Alphaproteobacteria</taxon>
        <taxon>Hyphomicrobiales</taxon>
        <taxon>Salinarimonadaceae</taxon>
        <taxon>Saliniramus</taxon>
    </lineage>
</organism>
<dbReference type="Pfam" id="PF20510">
    <property type="entry name" value="HgmA_N"/>
    <property type="match status" value="1"/>
</dbReference>
<keyword evidence="14" id="KW-1185">Reference proteome</keyword>
<comment type="function">
    <text evidence="9">Involved in the catabolism of homogentisate (2,5-dihydroxyphenylacetate or 2,5-OH-PhAc), a central intermediate in the degradation of phenylalanine and tyrosine. Catalyzes the oxidative ring cleavage of the aromatic ring of homogentisate to yield maleylacetoacetate.</text>
</comment>
<evidence type="ECO:0000256" key="10">
    <source>
        <dbReference type="NCBIfam" id="TIGR01015"/>
    </source>
</evidence>
<dbReference type="Pfam" id="PF04209">
    <property type="entry name" value="HgmA_C"/>
    <property type="match status" value="1"/>
</dbReference>
<dbReference type="EC" id="1.13.11.5" evidence="9 10"/>
<dbReference type="EMBL" id="FMBM01000001">
    <property type="protein sequence ID" value="SCC79382.1"/>
    <property type="molecule type" value="Genomic_DNA"/>
</dbReference>
<keyword evidence="7 9" id="KW-0408">Iron</keyword>
<dbReference type="InterPro" id="IPR046452">
    <property type="entry name" value="HgmA_N"/>
</dbReference>
<keyword evidence="3 9" id="KW-0479">Metal-binding</keyword>
<dbReference type="HAMAP" id="MF_00334">
    <property type="entry name" value="Homogentis_dioxygen"/>
    <property type="match status" value="1"/>
</dbReference>
<dbReference type="SUPFAM" id="SSF51182">
    <property type="entry name" value="RmlC-like cupins"/>
    <property type="match status" value="1"/>
</dbReference>
<feature type="domain" description="Homogentisate 1,2-dioxygenase C-terminal" evidence="11">
    <location>
        <begin position="306"/>
        <end position="457"/>
    </location>
</feature>
<comment type="pathway">
    <text evidence="9">Amino-acid degradation; L-phenylalanine degradation; acetoacetate and fumarate from L-phenylalanine: step 4/6.</text>
</comment>
<evidence type="ECO:0000256" key="2">
    <source>
        <dbReference type="ARBA" id="ARBA00007757"/>
    </source>
</evidence>
<dbReference type="InterPro" id="IPR011051">
    <property type="entry name" value="RmlC_Cupin_sf"/>
</dbReference>
<evidence type="ECO:0000256" key="1">
    <source>
        <dbReference type="ARBA" id="ARBA00001962"/>
    </source>
</evidence>
<gene>
    <name evidence="9" type="primary">hmgA</name>
    <name evidence="13" type="ORF">GA0071312_0843</name>
</gene>
<keyword evidence="8 9" id="KW-0585">Phenylalanine catabolism</keyword>
<evidence type="ECO:0000313" key="14">
    <source>
        <dbReference type="Proteomes" id="UP000182800"/>
    </source>
</evidence>
<comment type="similarity">
    <text evidence="2 9">Belongs to the homogentisate dioxygenase family.</text>
</comment>
<comment type="caution">
    <text evidence="13">The sequence shown here is derived from an EMBL/GenBank/DDBJ whole genome shotgun (WGS) entry which is preliminary data.</text>
</comment>
<evidence type="ECO:0000256" key="7">
    <source>
        <dbReference type="ARBA" id="ARBA00023004"/>
    </source>
</evidence>
<comment type="catalytic activity">
    <reaction evidence="9">
        <text>homogentisate + O2 = 4-maleylacetoacetate + H(+)</text>
        <dbReference type="Rhea" id="RHEA:15449"/>
        <dbReference type="ChEBI" id="CHEBI:15378"/>
        <dbReference type="ChEBI" id="CHEBI:15379"/>
        <dbReference type="ChEBI" id="CHEBI:16169"/>
        <dbReference type="ChEBI" id="CHEBI:17105"/>
        <dbReference type="EC" id="1.13.11.5"/>
    </reaction>
</comment>
<evidence type="ECO:0000256" key="5">
    <source>
        <dbReference type="ARBA" id="ARBA00022964"/>
    </source>
</evidence>
<dbReference type="InterPro" id="IPR046451">
    <property type="entry name" value="HgmA_C"/>
</dbReference>
<evidence type="ECO:0000256" key="3">
    <source>
        <dbReference type="ARBA" id="ARBA00022723"/>
    </source>
</evidence>
<evidence type="ECO:0000259" key="11">
    <source>
        <dbReference type="Pfam" id="PF04209"/>
    </source>
</evidence>
<keyword evidence="5 9" id="KW-0223">Dioxygenase</keyword>
<evidence type="ECO:0000256" key="9">
    <source>
        <dbReference type="HAMAP-Rule" id="MF_00334"/>
    </source>
</evidence>
<dbReference type="CDD" id="cd07000">
    <property type="entry name" value="cupin_HGO_N"/>
    <property type="match status" value="1"/>
</dbReference>
<comment type="cofactor">
    <cofactor evidence="1 9">
        <name>Fe cation</name>
        <dbReference type="ChEBI" id="CHEBI:24875"/>
    </cofactor>
</comment>
<feature type="active site" description="Proton acceptor" evidence="9">
    <location>
        <position position="317"/>
    </location>
</feature>
<keyword evidence="6 9" id="KW-0560">Oxidoreductase</keyword>
<keyword evidence="4 9" id="KW-0828">Tyrosine catabolism</keyword>
<feature type="binding site" evidence="9">
    <location>
        <position position="396"/>
    </location>
    <ligand>
        <name>homogentisate</name>
        <dbReference type="ChEBI" id="CHEBI:16169"/>
    </ligand>
</feature>
<evidence type="ECO:0000259" key="12">
    <source>
        <dbReference type="Pfam" id="PF20510"/>
    </source>
</evidence>
<dbReference type="InterPro" id="IPR005708">
    <property type="entry name" value="Homogentis_dOase"/>
</dbReference>
<dbReference type="Gene3D" id="2.60.120.10">
    <property type="entry name" value="Jelly Rolls"/>
    <property type="match status" value="1"/>
</dbReference>
<dbReference type="InterPro" id="IPR022950">
    <property type="entry name" value="Homogentis_dOase_bac"/>
</dbReference>
<dbReference type="InterPro" id="IPR014710">
    <property type="entry name" value="RmlC-like_jellyroll"/>
</dbReference>
<sequence>MQPICHRIRSTSNQILSGASAGRREGRSIMAARYMSGFGNSFETEALPDALPIGRNSPQKCNYGLYAEQLSGSPFTAPQATNQRSWLYRIRPTVKHSGRYRKVDKRHLRTAPCREDADTPIGQMRWSPVPMPDEKISFVEGLCTVTTAGDADTQVGMAAHLLFVTRAMQDEYFFNADGELLIVAQENRLRLCTEFGVIEIEPGEICIIPRGVIFRTELVDGPARAYVCENYGGAFTLPDRGPIGANCLANPRDFLTPVAAYEDREVPSKLYVKWGGELYLSEIGQSPLDVVAWHGNYAPYKYDLRHFSPVGAISFDHPDPSIFTVMTAPSETPGTANIDFVIFPERWMVAENTFRPPWYHRNIMSEFMGLIYGVYDAKPEGFTPGGFSLHNCMLPHGPDEQAFETASNGELKPVKLTGTMAFMFETRFPQRITRYAADLPELQENYIDCWDGLNKHFDPDRKDPWDR</sequence>
<feature type="domain" description="Homogentisate 1,2-dioxygenase N-terminal" evidence="12">
    <location>
        <begin position="33"/>
        <end position="304"/>
    </location>
</feature>
<evidence type="ECO:0000256" key="8">
    <source>
        <dbReference type="ARBA" id="ARBA00023232"/>
    </source>
</evidence>
<reference evidence="13 14" key="1">
    <citation type="submission" date="2016-08" db="EMBL/GenBank/DDBJ databases">
        <authorList>
            <person name="Varghese N."/>
            <person name="Submissions Spin"/>
        </authorList>
    </citation>
    <scope>NUCLEOTIDE SEQUENCE [LARGE SCALE GENOMIC DNA]</scope>
    <source>
        <strain evidence="13 14">HL-109</strain>
    </source>
</reference>
<dbReference type="Proteomes" id="UP000182800">
    <property type="component" value="Unassembled WGS sequence"/>
</dbReference>